<dbReference type="PROSITE" id="PS51007">
    <property type="entry name" value="CYTC"/>
    <property type="match status" value="1"/>
</dbReference>
<dbReference type="eggNOG" id="COG2010">
    <property type="taxonomic scope" value="Bacteria"/>
</dbReference>
<dbReference type="AlphaFoldDB" id="M7P1D0"/>
<dbReference type="Gene3D" id="6.10.280.130">
    <property type="match status" value="1"/>
</dbReference>
<feature type="domain" description="Cytochrome c" evidence="7">
    <location>
        <begin position="195"/>
        <end position="274"/>
    </location>
</feature>
<dbReference type="Proteomes" id="UP000011910">
    <property type="component" value="Unassembled WGS sequence"/>
</dbReference>
<dbReference type="PANTHER" id="PTHR33751">
    <property type="entry name" value="CBB3-TYPE CYTOCHROME C OXIDASE SUBUNIT FIXP"/>
    <property type="match status" value="1"/>
</dbReference>
<keyword evidence="5" id="KW-1133">Transmembrane helix</keyword>
<evidence type="ECO:0000256" key="5">
    <source>
        <dbReference type="SAM" id="Phobius"/>
    </source>
</evidence>
<dbReference type="Pfam" id="PF14715">
    <property type="entry name" value="FixP_N"/>
    <property type="match status" value="1"/>
</dbReference>
<dbReference type="InterPro" id="IPR038414">
    <property type="entry name" value="CcoP_N_sf"/>
</dbReference>
<evidence type="ECO:0000313" key="9">
    <source>
        <dbReference type="Proteomes" id="UP000011910"/>
    </source>
</evidence>
<evidence type="ECO:0000313" key="8">
    <source>
        <dbReference type="EMBL" id="EMR04419.1"/>
    </source>
</evidence>
<feature type="transmembrane region" description="Helical" evidence="5">
    <location>
        <begin position="42"/>
        <end position="66"/>
    </location>
</feature>
<reference evidence="8 9" key="1">
    <citation type="journal article" date="2013" name="Genome Announc.">
        <title>Draft Genome Sequence of Cesiribacter andamanensis Strain AMV16T, Isolated from a Soil Sample from a Mud Volcano in the Andaman Islands, India.</title>
        <authorList>
            <person name="Shivaji S."/>
            <person name="Ara S."/>
            <person name="Begum Z."/>
            <person name="Srinivas T.N."/>
            <person name="Singh A."/>
            <person name="Kumar Pinnaka A."/>
        </authorList>
    </citation>
    <scope>NUCLEOTIDE SEQUENCE [LARGE SCALE GENOMIC DNA]</scope>
    <source>
        <strain evidence="8 9">AMV16</strain>
    </source>
</reference>
<dbReference type="GO" id="GO:0009055">
    <property type="term" value="F:electron transfer activity"/>
    <property type="evidence" value="ECO:0007669"/>
    <property type="project" value="InterPro"/>
</dbReference>
<feature type="chain" id="PRO_5004082538" evidence="6">
    <location>
        <begin position="27"/>
        <end position="292"/>
    </location>
</feature>
<comment type="caution">
    <text evidence="8">The sequence shown here is derived from an EMBL/GenBank/DDBJ whole genome shotgun (WGS) entry which is preliminary data.</text>
</comment>
<organism evidence="8 9">
    <name type="scientific">Cesiribacter andamanensis AMV16</name>
    <dbReference type="NCBI Taxonomy" id="1279009"/>
    <lineage>
        <taxon>Bacteria</taxon>
        <taxon>Pseudomonadati</taxon>
        <taxon>Bacteroidota</taxon>
        <taxon>Cytophagia</taxon>
        <taxon>Cytophagales</taxon>
        <taxon>Cesiribacteraceae</taxon>
        <taxon>Cesiribacter</taxon>
    </lineage>
</organism>
<dbReference type="GO" id="GO:0046872">
    <property type="term" value="F:metal ion binding"/>
    <property type="evidence" value="ECO:0007669"/>
    <property type="project" value="UniProtKB-KW"/>
</dbReference>
<evidence type="ECO:0000256" key="4">
    <source>
        <dbReference type="PROSITE-ProRule" id="PRU00433"/>
    </source>
</evidence>
<evidence type="ECO:0000256" key="3">
    <source>
        <dbReference type="ARBA" id="ARBA00023004"/>
    </source>
</evidence>
<evidence type="ECO:0000256" key="6">
    <source>
        <dbReference type="SAM" id="SignalP"/>
    </source>
</evidence>
<gene>
    <name evidence="8" type="primary">ccoP1</name>
    <name evidence="8" type="ORF">ADICEAN_00453</name>
</gene>
<keyword evidence="5" id="KW-0472">Membrane</keyword>
<dbReference type="RefSeq" id="WP_009193860.1">
    <property type="nucleotide sequence ID" value="NZ_AODQ01000006.1"/>
</dbReference>
<dbReference type="InterPro" id="IPR050597">
    <property type="entry name" value="Cytochrome_c_Oxidase_Subunit"/>
</dbReference>
<name>M7P1D0_9BACT</name>
<feature type="transmembrane region" description="Helical" evidence="5">
    <location>
        <begin position="129"/>
        <end position="151"/>
    </location>
</feature>
<keyword evidence="1 4" id="KW-0349">Heme</keyword>
<dbReference type="GO" id="GO:0020037">
    <property type="term" value="F:heme binding"/>
    <property type="evidence" value="ECO:0007669"/>
    <property type="project" value="InterPro"/>
</dbReference>
<protein>
    <submittedName>
        <fullName evidence="8">Cytochrome c oxidase subunit III</fullName>
    </submittedName>
</protein>
<sequence>MKKSSHLYTRLMAAAALGLMPLFASAQGSAPAATGGISELDLMLGFAMFLAGLIFLCTLVLLYAVIVMKKVMLAPQEAAATAAEGVQAAAKLSIWSKLTDAVPVEREAEVMTDHEYDGIRELDNNLPPWWVAMFYATIVFSVVYLAAYHVFGWAPLQDQEYEQEVLAAKLEVEAYLAAKGGALDETNVELLMDETALAEGAAVYNSYCGACHGAELQGGVGPNLADSYWLHGGDIKDVFKVIKVGVPQKGMISWQTQLSPEQIQQVASFIISKEGSNPANAKEPQGEEYKRD</sequence>
<accession>M7P1D0</accession>
<dbReference type="PATRIC" id="fig|1279009.4.peg.459"/>
<dbReference type="InterPro" id="IPR032858">
    <property type="entry name" value="CcoP_N"/>
</dbReference>
<evidence type="ECO:0000256" key="2">
    <source>
        <dbReference type="ARBA" id="ARBA00022723"/>
    </source>
</evidence>
<dbReference type="PANTHER" id="PTHR33751:SF1">
    <property type="entry name" value="CBB3-TYPE CYTOCHROME C OXIDASE SUBUNIT FIXP"/>
    <property type="match status" value="1"/>
</dbReference>
<dbReference type="EMBL" id="AODQ01000006">
    <property type="protein sequence ID" value="EMR04419.1"/>
    <property type="molecule type" value="Genomic_DNA"/>
</dbReference>
<evidence type="ECO:0000259" key="7">
    <source>
        <dbReference type="PROSITE" id="PS51007"/>
    </source>
</evidence>
<keyword evidence="5" id="KW-0812">Transmembrane</keyword>
<keyword evidence="2 4" id="KW-0479">Metal-binding</keyword>
<keyword evidence="9" id="KW-1185">Reference proteome</keyword>
<dbReference type="InterPro" id="IPR036909">
    <property type="entry name" value="Cyt_c-like_dom_sf"/>
</dbReference>
<dbReference type="InterPro" id="IPR009056">
    <property type="entry name" value="Cyt_c-like_dom"/>
</dbReference>
<proteinExistence type="predicted"/>
<keyword evidence="6" id="KW-0732">Signal</keyword>
<dbReference type="SUPFAM" id="SSF46626">
    <property type="entry name" value="Cytochrome c"/>
    <property type="match status" value="1"/>
</dbReference>
<feature type="signal peptide" evidence="6">
    <location>
        <begin position="1"/>
        <end position="26"/>
    </location>
</feature>
<keyword evidence="3 4" id="KW-0408">Iron</keyword>
<dbReference type="Gene3D" id="1.10.760.10">
    <property type="entry name" value="Cytochrome c-like domain"/>
    <property type="match status" value="1"/>
</dbReference>
<dbReference type="STRING" id="1279009.ADICEAN_00453"/>
<evidence type="ECO:0000256" key="1">
    <source>
        <dbReference type="ARBA" id="ARBA00022617"/>
    </source>
</evidence>
<dbReference type="Pfam" id="PF13442">
    <property type="entry name" value="Cytochrome_CBB3"/>
    <property type="match status" value="1"/>
</dbReference>